<evidence type="ECO:0000313" key="3">
    <source>
        <dbReference type="Proteomes" id="UP000655588"/>
    </source>
</evidence>
<proteinExistence type="predicted"/>
<comment type="caution">
    <text evidence="2">The sequence shown here is derived from an EMBL/GenBank/DDBJ whole genome shotgun (WGS) entry which is preliminary data.</text>
</comment>
<organism evidence="2 3">
    <name type="scientific">Frieseomelitta varia</name>
    <dbReference type="NCBI Taxonomy" id="561572"/>
    <lineage>
        <taxon>Eukaryota</taxon>
        <taxon>Metazoa</taxon>
        <taxon>Ecdysozoa</taxon>
        <taxon>Arthropoda</taxon>
        <taxon>Hexapoda</taxon>
        <taxon>Insecta</taxon>
        <taxon>Pterygota</taxon>
        <taxon>Neoptera</taxon>
        <taxon>Endopterygota</taxon>
        <taxon>Hymenoptera</taxon>
        <taxon>Apocrita</taxon>
        <taxon>Aculeata</taxon>
        <taxon>Apoidea</taxon>
        <taxon>Anthophila</taxon>
        <taxon>Apidae</taxon>
        <taxon>Frieseomelitta</taxon>
    </lineage>
</organism>
<dbReference type="Proteomes" id="UP000655588">
    <property type="component" value="Unassembled WGS sequence"/>
</dbReference>
<feature type="compositionally biased region" description="Basic and acidic residues" evidence="1">
    <location>
        <begin position="14"/>
        <end position="25"/>
    </location>
</feature>
<evidence type="ECO:0000313" key="2">
    <source>
        <dbReference type="EMBL" id="KAF3422770.1"/>
    </source>
</evidence>
<dbReference type="AlphaFoldDB" id="A0A833VQU4"/>
<protein>
    <submittedName>
        <fullName evidence="2">Uncharacterized protein</fullName>
    </submittedName>
</protein>
<accession>A0A833VQU4</accession>
<gene>
    <name evidence="2" type="ORF">E2986_11345</name>
</gene>
<reference evidence="2" key="1">
    <citation type="submission" date="2019-11" db="EMBL/GenBank/DDBJ databases">
        <title>The nuclear and mitochondrial genomes of Frieseomelitta varia - a highly eusocial stingless bee (Meliponini) with a permanently sterile worker caste.</title>
        <authorList>
            <person name="Freitas F.C.P."/>
            <person name="Lourenco A.P."/>
            <person name="Nunes F.M.F."/>
            <person name="Paschoal A.R."/>
            <person name="Abreu F.C.P."/>
            <person name="Barbin F.O."/>
            <person name="Bataglia L."/>
            <person name="Cardoso-Junior C.A.M."/>
            <person name="Cervoni M.S."/>
            <person name="Silva S.R."/>
            <person name="Dalarmi F."/>
            <person name="Del Lama M.A."/>
            <person name="Depintor T.S."/>
            <person name="Ferreira K.M."/>
            <person name="Goria P.S."/>
            <person name="Jaskot M.C."/>
            <person name="Lago D.C."/>
            <person name="Luna-Lucena D."/>
            <person name="Moda L.M."/>
            <person name="Nascimento L."/>
            <person name="Pedrino M."/>
            <person name="Rabico F.O."/>
            <person name="Sanches F.C."/>
            <person name="Santos D.E."/>
            <person name="Santos C.G."/>
            <person name="Vieira J."/>
            <person name="Lopes T.F."/>
            <person name="Barchuk A.R."/>
            <person name="Hartfelder K."/>
            <person name="Simoes Z.L.P."/>
            <person name="Bitondi M.M.G."/>
            <person name="Pinheiro D.G."/>
        </authorList>
    </citation>
    <scope>NUCLEOTIDE SEQUENCE</scope>
    <source>
        <strain evidence="2">USP_RPSP 00005682</strain>
        <tissue evidence="2">Whole individual</tissue>
    </source>
</reference>
<feature type="region of interest" description="Disordered" evidence="1">
    <location>
        <begin position="14"/>
        <end position="38"/>
    </location>
</feature>
<evidence type="ECO:0000256" key="1">
    <source>
        <dbReference type="SAM" id="MobiDB-lite"/>
    </source>
</evidence>
<name>A0A833VQU4_9HYME</name>
<sequence length="78" mass="9064">MKPRVCKTISITRSHHEEVTTHETHPGPNPNHPPFHVNNSAFLRNAEILFYLARDYDQRRQTFSSSISNLCLRLKAHV</sequence>
<dbReference type="EMBL" id="WNWW01000646">
    <property type="protein sequence ID" value="KAF3422770.1"/>
    <property type="molecule type" value="Genomic_DNA"/>
</dbReference>
<keyword evidence="3" id="KW-1185">Reference proteome</keyword>